<evidence type="ECO:0000256" key="7">
    <source>
        <dbReference type="ARBA" id="ARBA00023285"/>
    </source>
</evidence>
<gene>
    <name evidence="9" type="ORF">N784_15880</name>
</gene>
<evidence type="ECO:0000256" key="3">
    <source>
        <dbReference type="ARBA" id="ARBA00006247"/>
    </source>
</evidence>
<sequence>MKEMELTSLLAEVESREEELLDLVKDLVSFPTTSPPARNAKEAQDYVTNYLHQLEFEIDRWNLYDNDPIVVGKKRGADPSSKRLIINGHLDVAAIEEGQVWKFDPFTCVVTDERLYGRGVADMKAGMAGALFALRLLHEHGIEPEGDVMIQSVVGEEVGEAGTKSCCDKGYDADLAIVVDTSNCEIQGQGGVITGWITVESPTTFHDATRRSMIHAGGGLYGASAIEKMMLLLQGLQSLERHWGVTKQSDGFPPGSTTINPAVIRGGQHAAFIADRCELWITVHYYPEEHYEDVVKEIEEHLHHVAMADPWLQNHPPTFTWGGTSMIEDEGEIFPSFSIDQDHYGVQLLAQAHEQMFQEPVNYSMSPTVTDGGWLAEAGIPTVLYGPGTLEQAHAVNESLDRDQFLKFTKTMVSFLYKWYQQKN</sequence>
<dbReference type="Pfam" id="PF07687">
    <property type="entry name" value="M20_dimer"/>
    <property type="match status" value="1"/>
</dbReference>
<dbReference type="Gene3D" id="3.30.70.360">
    <property type="match status" value="1"/>
</dbReference>
<reference evidence="9 10" key="1">
    <citation type="submission" date="2013-08" db="EMBL/GenBank/DDBJ databases">
        <authorList>
            <person name="Huang J."/>
            <person name="Wang G."/>
        </authorList>
    </citation>
    <scope>NUCLEOTIDE SEQUENCE [LARGE SCALE GENOMIC DNA]</scope>
    <source>
        <strain evidence="9 10">JSM 072002</strain>
    </source>
</reference>
<dbReference type="SUPFAM" id="SSF55031">
    <property type="entry name" value="Bacterial exopeptidase dimerisation domain"/>
    <property type="match status" value="1"/>
</dbReference>
<comment type="similarity">
    <text evidence="3">Belongs to the peptidase M20A family.</text>
</comment>
<dbReference type="Pfam" id="PF01546">
    <property type="entry name" value="Peptidase_M20"/>
    <property type="match status" value="1"/>
</dbReference>
<name>A0A0A5G2R1_9BACI</name>
<evidence type="ECO:0000313" key="9">
    <source>
        <dbReference type="EMBL" id="KGX87376.1"/>
    </source>
</evidence>
<dbReference type="InterPro" id="IPR011650">
    <property type="entry name" value="Peptidase_M20_dimer"/>
</dbReference>
<evidence type="ECO:0000256" key="1">
    <source>
        <dbReference type="ARBA" id="ARBA00001941"/>
    </source>
</evidence>
<dbReference type="Proteomes" id="UP000030401">
    <property type="component" value="Unassembled WGS sequence"/>
</dbReference>
<evidence type="ECO:0000256" key="6">
    <source>
        <dbReference type="ARBA" id="ARBA00022833"/>
    </source>
</evidence>
<dbReference type="OrthoDB" id="9792335at2"/>
<keyword evidence="6" id="KW-0862">Zinc</keyword>
<evidence type="ECO:0000256" key="2">
    <source>
        <dbReference type="ARBA" id="ARBA00001947"/>
    </source>
</evidence>
<dbReference type="RefSeq" id="WP_084600163.1">
    <property type="nucleotide sequence ID" value="NZ_AVPG01000007.1"/>
</dbReference>
<organism evidence="9 10">
    <name type="scientific">Pontibacillus litoralis JSM 072002</name>
    <dbReference type="NCBI Taxonomy" id="1385512"/>
    <lineage>
        <taxon>Bacteria</taxon>
        <taxon>Bacillati</taxon>
        <taxon>Bacillota</taxon>
        <taxon>Bacilli</taxon>
        <taxon>Bacillales</taxon>
        <taxon>Bacillaceae</taxon>
        <taxon>Pontibacillus</taxon>
    </lineage>
</organism>
<dbReference type="NCBIfam" id="TIGR01910">
    <property type="entry name" value="DapE-ArgE"/>
    <property type="match status" value="1"/>
</dbReference>
<feature type="domain" description="Peptidase M20 dimerisation" evidence="8">
    <location>
        <begin position="214"/>
        <end position="306"/>
    </location>
</feature>
<dbReference type="InterPro" id="IPR010182">
    <property type="entry name" value="ArgE/DapE"/>
</dbReference>
<dbReference type="GO" id="GO:0046872">
    <property type="term" value="F:metal ion binding"/>
    <property type="evidence" value="ECO:0007669"/>
    <property type="project" value="UniProtKB-KW"/>
</dbReference>
<evidence type="ECO:0000259" key="8">
    <source>
        <dbReference type="Pfam" id="PF07687"/>
    </source>
</evidence>
<keyword evidence="7" id="KW-0170">Cobalt</keyword>
<comment type="cofactor">
    <cofactor evidence="1">
        <name>Co(2+)</name>
        <dbReference type="ChEBI" id="CHEBI:48828"/>
    </cofactor>
</comment>
<proteinExistence type="inferred from homology"/>
<dbReference type="PANTHER" id="PTHR43808">
    <property type="entry name" value="ACETYLORNITHINE DEACETYLASE"/>
    <property type="match status" value="1"/>
</dbReference>
<comment type="cofactor">
    <cofactor evidence="2">
        <name>Zn(2+)</name>
        <dbReference type="ChEBI" id="CHEBI:29105"/>
    </cofactor>
</comment>
<comment type="caution">
    <text evidence="9">The sequence shown here is derived from an EMBL/GenBank/DDBJ whole genome shotgun (WGS) entry which is preliminary data.</text>
</comment>
<dbReference type="PANTHER" id="PTHR43808:SF24">
    <property type="entry name" value="N-FORMYL-4-AMINO-5-AMINOMETHYL-2-METHYLPYRIMIDINE DEFORMYLASE"/>
    <property type="match status" value="1"/>
</dbReference>
<dbReference type="eggNOG" id="COG0624">
    <property type="taxonomic scope" value="Bacteria"/>
</dbReference>
<dbReference type="STRING" id="1385512.N784_15880"/>
<dbReference type="InterPro" id="IPR036264">
    <property type="entry name" value="Bact_exopeptidase_dim_dom"/>
</dbReference>
<dbReference type="EMBL" id="AVPG01000007">
    <property type="protein sequence ID" value="KGX87376.1"/>
    <property type="molecule type" value="Genomic_DNA"/>
</dbReference>
<evidence type="ECO:0000256" key="4">
    <source>
        <dbReference type="ARBA" id="ARBA00022723"/>
    </source>
</evidence>
<protein>
    <submittedName>
        <fullName evidence="9">Acetylornithine deacetylase</fullName>
    </submittedName>
</protein>
<accession>A0A0A5G2R1</accession>
<dbReference type="Gene3D" id="3.40.630.10">
    <property type="entry name" value="Zn peptidases"/>
    <property type="match status" value="2"/>
</dbReference>
<dbReference type="GO" id="GO:0016787">
    <property type="term" value="F:hydrolase activity"/>
    <property type="evidence" value="ECO:0007669"/>
    <property type="project" value="UniProtKB-KW"/>
</dbReference>
<evidence type="ECO:0000313" key="10">
    <source>
        <dbReference type="Proteomes" id="UP000030401"/>
    </source>
</evidence>
<keyword evidence="5" id="KW-0378">Hydrolase</keyword>
<evidence type="ECO:0000256" key="5">
    <source>
        <dbReference type="ARBA" id="ARBA00022801"/>
    </source>
</evidence>
<keyword evidence="4" id="KW-0479">Metal-binding</keyword>
<dbReference type="NCBIfam" id="NF006370">
    <property type="entry name" value="PRK08596.1"/>
    <property type="match status" value="1"/>
</dbReference>
<dbReference type="SUPFAM" id="SSF53187">
    <property type="entry name" value="Zn-dependent exopeptidases"/>
    <property type="match status" value="1"/>
</dbReference>
<dbReference type="AlphaFoldDB" id="A0A0A5G2R1"/>
<dbReference type="InterPro" id="IPR050072">
    <property type="entry name" value="Peptidase_M20A"/>
</dbReference>
<dbReference type="InterPro" id="IPR002933">
    <property type="entry name" value="Peptidase_M20"/>
</dbReference>
<keyword evidence="10" id="KW-1185">Reference proteome</keyword>